<dbReference type="GO" id="GO:0005886">
    <property type="term" value="C:plasma membrane"/>
    <property type="evidence" value="ECO:0007669"/>
    <property type="project" value="UniProtKB-SubCell"/>
</dbReference>
<comment type="subcellular location">
    <subcellularLocation>
        <location evidence="1">Cell membrane</location>
        <topology evidence="1">Multi-pass membrane protein</topology>
    </subcellularLocation>
</comment>
<dbReference type="PANTHER" id="PTHR33452">
    <property type="entry name" value="OXIDOREDUCTASE CATD-RELATED"/>
    <property type="match status" value="1"/>
</dbReference>
<dbReference type="AlphaFoldDB" id="A0A239Z4U7"/>
<keyword evidence="4 7" id="KW-0812">Transmembrane</keyword>
<evidence type="ECO:0000256" key="7">
    <source>
        <dbReference type="SAM" id="Phobius"/>
    </source>
</evidence>
<keyword evidence="6 7" id="KW-0472">Membrane</keyword>
<proteinExistence type="inferred from homology"/>
<evidence type="ECO:0000313" key="9">
    <source>
        <dbReference type="Proteomes" id="UP000214973"/>
    </source>
</evidence>
<evidence type="ECO:0000313" key="8">
    <source>
        <dbReference type="EMBL" id="SNV66339.1"/>
    </source>
</evidence>
<evidence type="ECO:0000256" key="1">
    <source>
        <dbReference type="ARBA" id="ARBA00004651"/>
    </source>
</evidence>
<feature type="transmembrane region" description="Helical" evidence="7">
    <location>
        <begin position="89"/>
        <end position="109"/>
    </location>
</feature>
<dbReference type="KEGG" id="vrm:44547418_01045"/>
<comment type="similarity">
    <text evidence="2">Belongs to the DoxX family.</text>
</comment>
<organism evidence="8 9">
    <name type="scientific">Veillonella rodentium</name>
    <dbReference type="NCBI Taxonomy" id="248315"/>
    <lineage>
        <taxon>Bacteria</taxon>
        <taxon>Bacillati</taxon>
        <taxon>Bacillota</taxon>
        <taxon>Negativicutes</taxon>
        <taxon>Veillonellales</taxon>
        <taxon>Veillonellaceae</taxon>
        <taxon>Veillonella</taxon>
    </lineage>
</organism>
<keyword evidence="5 7" id="KW-1133">Transmembrane helix</keyword>
<keyword evidence="3" id="KW-1003">Cell membrane</keyword>
<dbReference type="EMBL" id="LT906470">
    <property type="protein sequence ID" value="SNV66339.1"/>
    <property type="molecule type" value="Genomic_DNA"/>
</dbReference>
<protein>
    <submittedName>
        <fullName evidence="8">DoxX</fullName>
    </submittedName>
</protein>
<name>A0A239Z4U7_9FIRM</name>
<gene>
    <name evidence="8" type="ORF">SAMEA44547418_01045</name>
</gene>
<feature type="transmembrane region" description="Helical" evidence="7">
    <location>
        <begin position="115"/>
        <end position="132"/>
    </location>
</feature>
<keyword evidence="9" id="KW-1185">Reference proteome</keyword>
<feature type="transmembrane region" description="Helical" evidence="7">
    <location>
        <begin position="12"/>
        <end position="33"/>
    </location>
</feature>
<evidence type="ECO:0000256" key="6">
    <source>
        <dbReference type="ARBA" id="ARBA00023136"/>
    </source>
</evidence>
<dbReference type="InterPro" id="IPR051907">
    <property type="entry name" value="DoxX-like_oxidoreductase"/>
</dbReference>
<dbReference type="InterPro" id="IPR032808">
    <property type="entry name" value="DoxX"/>
</dbReference>
<accession>A0A239Z4U7</accession>
<dbReference type="Pfam" id="PF07681">
    <property type="entry name" value="DoxX"/>
    <property type="match status" value="1"/>
</dbReference>
<dbReference type="RefSeq" id="WP_038115249.1">
    <property type="nucleotide sequence ID" value="NZ_LT906470.1"/>
</dbReference>
<dbReference type="PANTHER" id="PTHR33452:SF1">
    <property type="entry name" value="INNER MEMBRANE PROTEIN YPHA-RELATED"/>
    <property type="match status" value="1"/>
</dbReference>
<feature type="transmembrane region" description="Helical" evidence="7">
    <location>
        <begin position="61"/>
        <end position="82"/>
    </location>
</feature>
<evidence type="ECO:0000256" key="2">
    <source>
        <dbReference type="ARBA" id="ARBA00006679"/>
    </source>
</evidence>
<reference evidence="8 9" key="1">
    <citation type="submission" date="2017-06" db="EMBL/GenBank/DDBJ databases">
        <authorList>
            <consortium name="Pathogen Informatics"/>
        </authorList>
    </citation>
    <scope>NUCLEOTIDE SEQUENCE [LARGE SCALE GENOMIC DNA]</scope>
    <source>
        <strain evidence="8 9">NCTC12018</strain>
    </source>
</reference>
<sequence length="138" mass="14828">MLNFIFKSKPNYINFGLFIYRLALGISMFYHGYLKWLSGSQGLYKVGAMLAPLGVSGGYEMLGTAAALAEMIGGILIAVGLFTRIGAILLVGTLATATIINLNGSFFGWDYPSQLGFGAIMLFFAGAGRYSLDKALFK</sequence>
<evidence type="ECO:0000256" key="4">
    <source>
        <dbReference type="ARBA" id="ARBA00022692"/>
    </source>
</evidence>
<evidence type="ECO:0000256" key="5">
    <source>
        <dbReference type="ARBA" id="ARBA00022989"/>
    </source>
</evidence>
<evidence type="ECO:0000256" key="3">
    <source>
        <dbReference type="ARBA" id="ARBA00022475"/>
    </source>
</evidence>
<dbReference type="Proteomes" id="UP000214973">
    <property type="component" value="Chromosome 1"/>
</dbReference>